<keyword evidence="3" id="KW-0472">Membrane</keyword>
<organism evidence="5 6">
    <name type="scientific">Gimesia maris</name>
    <dbReference type="NCBI Taxonomy" id="122"/>
    <lineage>
        <taxon>Bacteria</taxon>
        <taxon>Pseudomonadati</taxon>
        <taxon>Planctomycetota</taxon>
        <taxon>Planctomycetia</taxon>
        <taxon>Planctomycetales</taxon>
        <taxon>Planctomycetaceae</taxon>
        <taxon>Gimesia</taxon>
    </lineage>
</organism>
<feature type="transmembrane region" description="Helical" evidence="3">
    <location>
        <begin position="368"/>
        <end position="388"/>
    </location>
</feature>
<dbReference type="InterPro" id="IPR001750">
    <property type="entry name" value="ND/Mrp_TM"/>
</dbReference>
<keyword evidence="3" id="KW-1133">Transmembrane helix</keyword>
<feature type="transmembrane region" description="Helical" evidence="3">
    <location>
        <begin position="232"/>
        <end position="255"/>
    </location>
</feature>
<evidence type="ECO:0000259" key="4">
    <source>
        <dbReference type="Pfam" id="PF00361"/>
    </source>
</evidence>
<evidence type="ECO:0000313" key="6">
    <source>
        <dbReference type="Proteomes" id="UP000263642"/>
    </source>
</evidence>
<comment type="caution">
    <text evidence="5">The sequence shown here is derived from an EMBL/GenBank/DDBJ whole genome shotgun (WGS) entry which is preliminary data.</text>
</comment>
<feature type="transmembrane region" description="Helical" evidence="3">
    <location>
        <begin position="276"/>
        <end position="297"/>
    </location>
</feature>
<dbReference type="Proteomes" id="UP000263642">
    <property type="component" value="Unassembled WGS sequence"/>
</dbReference>
<feature type="transmembrane region" description="Helical" evidence="3">
    <location>
        <begin position="13"/>
        <end position="31"/>
    </location>
</feature>
<feature type="transmembrane region" description="Helical" evidence="3">
    <location>
        <begin position="191"/>
        <end position="212"/>
    </location>
</feature>
<reference evidence="5 6" key="1">
    <citation type="journal article" date="2018" name="Nat. Biotechnol.">
        <title>A standardized bacterial taxonomy based on genome phylogeny substantially revises the tree of life.</title>
        <authorList>
            <person name="Parks D.H."/>
            <person name="Chuvochina M."/>
            <person name="Waite D.W."/>
            <person name="Rinke C."/>
            <person name="Skarshewski A."/>
            <person name="Chaumeil P.A."/>
            <person name="Hugenholtz P."/>
        </authorList>
    </citation>
    <scope>NUCLEOTIDE SEQUENCE [LARGE SCALE GENOMIC DNA]</scope>
    <source>
        <strain evidence="5">UBA9375</strain>
    </source>
</reference>
<feature type="domain" description="NADH:quinone oxidoreductase/Mrp antiporter transmembrane" evidence="4">
    <location>
        <begin position="10"/>
        <end position="315"/>
    </location>
</feature>
<evidence type="ECO:0000256" key="2">
    <source>
        <dbReference type="RuleBase" id="RU000320"/>
    </source>
</evidence>
<accession>A0A3D3R9D4</accession>
<dbReference type="Pfam" id="PF00361">
    <property type="entry name" value="Proton_antipo_M"/>
    <property type="match status" value="1"/>
</dbReference>
<evidence type="ECO:0000256" key="3">
    <source>
        <dbReference type="SAM" id="Phobius"/>
    </source>
</evidence>
<gene>
    <name evidence="5" type="ORF">DIT97_16950</name>
</gene>
<comment type="subcellular location">
    <subcellularLocation>
        <location evidence="1">Endomembrane system</location>
        <topology evidence="1">Multi-pass membrane protein</topology>
    </subcellularLocation>
    <subcellularLocation>
        <location evidence="2">Membrane</location>
        <topology evidence="2">Multi-pass membrane protein</topology>
    </subcellularLocation>
</comment>
<feature type="transmembrane region" description="Helical" evidence="3">
    <location>
        <begin position="165"/>
        <end position="184"/>
    </location>
</feature>
<keyword evidence="2 3" id="KW-0812">Transmembrane</keyword>
<dbReference type="GO" id="GO:0016020">
    <property type="term" value="C:membrane"/>
    <property type="evidence" value="ECO:0007669"/>
    <property type="project" value="UniProtKB-SubCell"/>
</dbReference>
<evidence type="ECO:0000313" key="5">
    <source>
        <dbReference type="EMBL" id="HCO24627.1"/>
    </source>
</evidence>
<name>A0A3D3R9D4_9PLAN</name>
<dbReference type="GO" id="GO:0012505">
    <property type="term" value="C:endomembrane system"/>
    <property type="evidence" value="ECO:0007669"/>
    <property type="project" value="UniProtKB-SubCell"/>
</dbReference>
<protein>
    <recommendedName>
        <fullName evidence="4">NADH:quinone oxidoreductase/Mrp antiporter transmembrane domain-containing protein</fullName>
    </recommendedName>
</protein>
<dbReference type="EMBL" id="DQAY01000104">
    <property type="protein sequence ID" value="HCO24627.1"/>
    <property type="molecule type" value="Genomic_DNA"/>
</dbReference>
<feature type="transmembrane region" description="Helical" evidence="3">
    <location>
        <begin position="95"/>
        <end position="117"/>
    </location>
</feature>
<feature type="transmembrane region" description="Helical" evidence="3">
    <location>
        <begin position="52"/>
        <end position="75"/>
    </location>
</feature>
<feature type="transmembrane region" description="Helical" evidence="3">
    <location>
        <begin position="129"/>
        <end position="153"/>
    </location>
</feature>
<proteinExistence type="predicted"/>
<feature type="transmembrane region" description="Helical" evidence="3">
    <location>
        <begin position="326"/>
        <end position="348"/>
    </location>
</feature>
<dbReference type="AlphaFoldDB" id="A0A3D3R9D4"/>
<sequence>MIPETKYRMANDLYFLVFFFELVLFLNFILLTRGLAGEKRQAAMLQQLKSNLPLTAILLTGVLLLSTAADSMNLGSIQNYLEASELSQASLLNDYSAMLGLILLVSGAVFRVGLLPFHFQNRLLLKETTCLQAIMAILLPVAVGLFFLIQVVSQVLVVNLSSVEQLLFFLSLVILVSSAGLLLIEKEWKGILQLIVIQSAGVFLALFSAVCWKWRHESSATESVSIQQSMQSYIPDLCIIWLAIMGFACFLDAVGRRRSALVFPEQLQGFLPDQRLLGIAAVVLLALLMGFPGSAVFQMNLQAIRCLFEIHQEALKGTMAIVHAGYLGLGIVLIVSSAMVSFTCARLILQISFAKPLTRYRQKPHRGLVLFCYGCVIGALLFSLRSVVNF</sequence>
<evidence type="ECO:0000256" key="1">
    <source>
        <dbReference type="ARBA" id="ARBA00004127"/>
    </source>
</evidence>